<feature type="transmembrane region" description="Helical" evidence="6">
    <location>
        <begin position="252"/>
        <end position="278"/>
    </location>
</feature>
<dbReference type="InterPro" id="IPR047218">
    <property type="entry name" value="YocR/YhdH-like"/>
</dbReference>
<feature type="transmembrane region" description="Helical" evidence="6">
    <location>
        <begin position="172"/>
        <end position="191"/>
    </location>
</feature>
<feature type="transmembrane region" description="Helical" evidence="6">
    <location>
        <begin position="140"/>
        <end position="160"/>
    </location>
</feature>
<evidence type="ECO:0000256" key="6">
    <source>
        <dbReference type="SAM" id="Phobius"/>
    </source>
</evidence>
<dbReference type="PANTHER" id="PTHR42948">
    <property type="entry name" value="TRANSPORTER"/>
    <property type="match status" value="1"/>
</dbReference>
<dbReference type="PROSITE" id="PS50267">
    <property type="entry name" value="NA_NEUROTRAN_SYMP_3"/>
    <property type="match status" value="1"/>
</dbReference>
<dbReference type="NCBIfam" id="NF037979">
    <property type="entry name" value="Na_transp"/>
    <property type="match status" value="1"/>
</dbReference>
<feature type="transmembrane region" description="Helical" evidence="6">
    <location>
        <begin position="423"/>
        <end position="443"/>
    </location>
</feature>
<evidence type="ECO:0000256" key="2">
    <source>
        <dbReference type="ARBA" id="ARBA00022448"/>
    </source>
</evidence>
<feature type="transmembrane region" description="Helical" evidence="6">
    <location>
        <begin position="343"/>
        <end position="362"/>
    </location>
</feature>
<dbReference type="PANTHER" id="PTHR42948:SF1">
    <property type="entry name" value="TRANSPORTER"/>
    <property type="match status" value="1"/>
</dbReference>
<name>A0A9Q8TYG9_9GAMM</name>
<keyword evidence="3 6" id="KW-0812">Transmembrane</keyword>
<dbReference type="Pfam" id="PF00209">
    <property type="entry name" value="SNF"/>
    <property type="match status" value="2"/>
</dbReference>
<evidence type="ECO:0000256" key="3">
    <source>
        <dbReference type="ARBA" id="ARBA00022692"/>
    </source>
</evidence>
<keyword evidence="5 6" id="KW-0472">Membrane</keyword>
<evidence type="ECO:0000313" key="7">
    <source>
        <dbReference type="EMBL" id="URQ63371.1"/>
    </source>
</evidence>
<reference evidence="7" key="1">
    <citation type="submission" date="2022-05" db="EMBL/GenBank/DDBJ databases">
        <title>Single-amplified genomics reveal most streamlined microbe among free-living bacteria.</title>
        <authorList>
            <person name="Roda-Garcia J."/>
            <person name="Haro-Moreno J.M."/>
            <person name="Rodriguez-Valera F."/>
            <person name="Almagro-Moreno S."/>
            <person name="Lopez-Perez M."/>
        </authorList>
    </citation>
    <scope>NUCLEOTIDE SEQUENCE</scope>
    <source>
        <strain evidence="7">TMED112-D2-2</strain>
    </source>
</reference>
<dbReference type="AlphaFoldDB" id="A0A9Q8TYG9"/>
<sequence>MQSNTRWNNNLAFLLAATGSAVGLGNIWGFPYKAGENGGGLFVLLYIFFVILLGLPVFMAEVAIGKIGKKDPVSAMINTAEKTNSTKNWRVVGYLGILSNLFIGGYYAVIAGLVINYGFISASGFIGKDPTVIYDTEISSFVEMTFWFLLFLALTGFVLARGIEKGIESSMRILMPTLFFLIILMVGYGAYRGDMSAALSYLFSWKAEQFSAATMQAAIGQAFFSLSIGMGTLMAFGYYMPKEQKVPGASSIVVTADTSVALLAGLAIFPLVFAFPFLDPNAGTELVFKTMSTAFAELGAIGQFVGPLFYLLLAVAALSSMISILEPSVLWVQERMPTTRTRATFIVIAICIILCLISVSGFNVLKDFKVGSLENPFEMMKYIADDFLLLLGGTGISAFVGWRLSKIIDMEKLGFKSKLLFSAWIFILRWVSPLFLMVIWVLGNLERIFFIKFF</sequence>
<dbReference type="InterPro" id="IPR000175">
    <property type="entry name" value="Na/ntran_symport"/>
</dbReference>
<organism evidence="7 8">
    <name type="scientific">SAR86 cluster bacterium</name>
    <dbReference type="NCBI Taxonomy" id="2030880"/>
    <lineage>
        <taxon>Bacteria</taxon>
        <taxon>Pseudomonadati</taxon>
        <taxon>Pseudomonadota</taxon>
        <taxon>Gammaproteobacteria</taxon>
        <taxon>SAR86 cluster</taxon>
    </lineage>
</organism>
<gene>
    <name evidence="7" type="ORF">M9B40_01020</name>
</gene>
<feature type="transmembrane region" description="Helical" evidence="6">
    <location>
        <begin position="91"/>
        <end position="120"/>
    </location>
</feature>
<keyword evidence="4 6" id="KW-1133">Transmembrane helix</keyword>
<dbReference type="InterPro" id="IPR037272">
    <property type="entry name" value="SNS_sf"/>
</dbReference>
<dbReference type="Proteomes" id="UP001056381">
    <property type="component" value="Chromosome"/>
</dbReference>
<evidence type="ECO:0000313" key="8">
    <source>
        <dbReference type="Proteomes" id="UP001056381"/>
    </source>
</evidence>
<feature type="transmembrane region" description="Helical" evidence="6">
    <location>
        <begin position="298"/>
        <end position="322"/>
    </location>
</feature>
<evidence type="ECO:0000256" key="5">
    <source>
        <dbReference type="ARBA" id="ARBA00023136"/>
    </source>
</evidence>
<dbReference type="PRINTS" id="PR00176">
    <property type="entry name" value="NANEUSMPORT"/>
</dbReference>
<keyword evidence="8" id="KW-1185">Reference proteome</keyword>
<dbReference type="SUPFAM" id="SSF161070">
    <property type="entry name" value="SNF-like"/>
    <property type="match status" value="1"/>
</dbReference>
<keyword evidence="2" id="KW-0813">Transport</keyword>
<dbReference type="GO" id="GO:0016020">
    <property type="term" value="C:membrane"/>
    <property type="evidence" value="ECO:0007669"/>
    <property type="project" value="UniProtKB-SubCell"/>
</dbReference>
<dbReference type="EMBL" id="CP097966">
    <property type="protein sequence ID" value="URQ63371.1"/>
    <property type="molecule type" value="Genomic_DNA"/>
</dbReference>
<comment type="subcellular location">
    <subcellularLocation>
        <location evidence="1">Membrane</location>
        <topology evidence="1">Multi-pass membrane protein</topology>
    </subcellularLocation>
</comment>
<feature type="transmembrane region" description="Helical" evidence="6">
    <location>
        <begin position="39"/>
        <end position="60"/>
    </location>
</feature>
<dbReference type="CDD" id="cd10336">
    <property type="entry name" value="SLC6sbd_Tyt1-Like"/>
    <property type="match status" value="1"/>
</dbReference>
<accession>A0A9Q8TYG9</accession>
<feature type="transmembrane region" description="Helical" evidence="6">
    <location>
        <begin position="218"/>
        <end position="240"/>
    </location>
</feature>
<evidence type="ECO:0000256" key="1">
    <source>
        <dbReference type="ARBA" id="ARBA00004141"/>
    </source>
</evidence>
<proteinExistence type="predicted"/>
<feature type="transmembrane region" description="Helical" evidence="6">
    <location>
        <begin position="382"/>
        <end position="402"/>
    </location>
</feature>
<evidence type="ECO:0000256" key="4">
    <source>
        <dbReference type="ARBA" id="ARBA00022989"/>
    </source>
</evidence>
<protein>
    <submittedName>
        <fullName evidence="7">Sodium-dependent transporter</fullName>
    </submittedName>
</protein>